<reference evidence="2 3" key="1">
    <citation type="journal article" date="2010" name="Nat. Biotechnol.">
        <title>Genome sequence of the model mushroom Schizophyllum commune.</title>
        <authorList>
            <person name="Ohm R.A."/>
            <person name="de Jong J.F."/>
            <person name="Lugones L.G."/>
            <person name="Aerts A."/>
            <person name="Kothe E."/>
            <person name="Stajich J.E."/>
            <person name="de Vries R.P."/>
            <person name="Record E."/>
            <person name="Levasseur A."/>
            <person name="Baker S.E."/>
            <person name="Bartholomew K.A."/>
            <person name="Coutinho P.M."/>
            <person name="Erdmann S."/>
            <person name="Fowler T.J."/>
            <person name="Gathman A.C."/>
            <person name="Lombard V."/>
            <person name="Henrissat B."/>
            <person name="Knabe N."/>
            <person name="Kuees U."/>
            <person name="Lilly W.W."/>
            <person name="Lindquist E."/>
            <person name="Lucas S."/>
            <person name="Magnuson J.K."/>
            <person name="Piumi F."/>
            <person name="Raudaskoski M."/>
            <person name="Salamov A."/>
            <person name="Schmutz J."/>
            <person name="Schwarze F.W.M.R."/>
            <person name="vanKuyk P.A."/>
            <person name="Horton J.S."/>
            <person name="Grigoriev I.V."/>
            <person name="Woesten H.A.B."/>
        </authorList>
    </citation>
    <scope>NUCLEOTIDE SEQUENCE [LARGE SCALE GENOMIC DNA]</scope>
    <source>
        <strain evidence="3">H4-8 / FGSC 9210</strain>
    </source>
</reference>
<sequence>MGSSASKATRTLPKKKPSWSGARTGEMPPPPPSRPRPVASETKNDAIMEDAGDPHLLANLRTLGAVKVDHHMQTASDGTAKMLQTRAEADEEAASFTLNRNHLFSYALTQLLEERKTTPVSVLAEKYNIDAAKIESLCRFVNVPTIDTARQRRTVLKNGEEYVESPVRVMRVCSLKDLTVVQVIWVEPPKTA</sequence>
<proteinExistence type="predicted"/>
<accession>D8PWK1</accession>
<dbReference type="AlphaFoldDB" id="D8PWK1"/>
<feature type="region of interest" description="Disordered" evidence="1">
    <location>
        <begin position="1"/>
        <end position="40"/>
    </location>
</feature>
<protein>
    <submittedName>
        <fullName evidence="2">Uncharacterized protein</fullName>
    </submittedName>
</protein>
<keyword evidence="3" id="KW-1185">Reference proteome</keyword>
<dbReference type="HOGENOM" id="CLU_095043_0_0_1"/>
<evidence type="ECO:0000313" key="3">
    <source>
        <dbReference type="Proteomes" id="UP000007431"/>
    </source>
</evidence>
<dbReference type="Proteomes" id="UP000007431">
    <property type="component" value="Unassembled WGS sequence"/>
</dbReference>
<evidence type="ECO:0000313" key="2">
    <source>
        <dbReference type="EMBL" id="EFJ00227.1"/>
    </source>
</evidence>
<evidence type="ECO:0000256" key="1">
    <source>
        <dbReference type="SAM" id="MobiDB-lite"/>
    </source>
</evidence>
<dbReference type="InParanoid" id="D8PWK1"/>
<dbReference type="EMBL" id="GL377303">
    <property type="protein sequence ID" value="EFJ00227.1"/>
    <property type="molecule type" value="Genomic_DNA"/>
</dbReference>
<dbReference type="OrthoDB" id="4085451at2759"/>
<gene>
    <name evidence="2" type="ORF">SCHCODRAFT_51215</name>
</gene>
<dbReference type="RefSeq" id="XP_003035129.1">
    <property type="nucleotide sequence ID" value="XM_003035083.1"/>
</dbReference>
<dbReference type="VEuPathDB" id="FungiDB:SCHCODRAFT_051215"/>
<name>D8PWK1_SCHCM</name>
<dbReference type="KEGG" id="scm:SCHCO_051215"/>
<dbReference type="OMA" id="PHFLANV"/>
<organism evidence="3">
    <name type="scientific">Schizophyllum commune (strain H4-8 / FGSC 9210)</name>
    <name type="common">Split gill fungus</name>
    <dbReference type="NCBI Taxonomy" id="578458"/>
    <lineage>
        <taxon>Eukaryota</taxon>
        <taxon>Fungi</taxon>
        <taxon>Dikarya</taxon>
        <taxon>Basidiomycota</taxon>
        <taxon>Agaricomycotina</taxon>
        <taxon>Agaricomycetes</taxon>
        <taxon>Agaricomycetidae</taxon>
        <taxon>Agaricales</taxon>
        <taxon>Schizophyllaceae</taxon>
        <taxon>Schizophyllum</taxon>
    </lineage>
</organism>
<dbReference type="GeneID" id="9595729"/>
<dbReference type="eggNOG" id="ENOG502SAY0">
    <property type="taxonomic scope" value="Eukaryota"/>
</dbReference>